<accession>A0A545UKT7</accession>
<name>A0A545UKT7_9HYPO</name>
<feature type="compositionally biased region" description="Basic and acidic residues" evidence="1">
    <location>
        <begin position="46"/>
        <end position="68"/>
    </location>
</feature>
<keyword evidence="3" id="KW-1185">Reference proteome</keyword>
<proteinExistence type="predicted"/>
<dbReference type="Proteomes" id="UP000315783">
    <property type="component" value="Unassembled WGS sequence"/>
</dbReference>
<gene>
    <name evidence="2" type="ORF">IF1G_11275</name>
</gene>
<feature type="region of interest" description="Disordered" evidence="1">
    <location>
        <begin position="46"/>
        <end position="73"/>
    </location>
</feature>
<evidence type="ECO:0000313" key="3">
    <source>
        <dbReference type="Proteomes" id="UP000315783"/>
    </source>
</evidence>
<sequence length="147" mass="17260">MRRIWYMNSHGWPHSDKKFQDIPTWSDAAMVRRLLLVERAWQRCTDKKGVGKKRDQENKIKGKENKERKREKRERKKVAFYLVSDQVSSICLPRDRTLPDSGCFDMPKNGFSTDMFFGTSTEPKGNSDISFFLDKPPNSRDWLGLQA</sequence>
<organism evidence="2 3">
    <name type="scientific">Cordyceps javanica</name>
    <dbReference type="NCBI Taxonomy" id="43265"/>
    <lineage>
        <taxon>Eukaryota</taxon>
        <taxon>Fungi</taxon>
        <taxon>Dikarya</taxon>
        <taxon>Ascomycota</taxon>
        <taxon>Pezizomycotina</taxon>
        <taxon>Sordariomycetes</taxon>
        <taxon>Hypocreomycetidae</taxon>
        <taxon>Hypocreales</taxon>
        <taxon>Cordycipitaceae</taxon>
        <taxon>Cordyceps</taxon>
    </lineage>
</organism>
<evidence type="ECO:0000256" key="1">
    <source>
        <dbReference type="SAM" id="MobiDB-lite"/>
    </source>
</evidence>
<dbReference type="EMBL" id="SPUK01000039">
    <property type="protein sequence ID" value="TQV90073.1"/>
    <property type="molecule type" value="Genomic_DNA"/>
</dbReference>
<protein>
    <submittedName>
        <fullName evidence="2">Uncharacterized protein</fullName>
    </submittedName>
</protein>
<dbReference type="AlphaFoldDB" id="A0A545UKT7"/>
<reference evidence="2 3" key="1">
    <citation type="journal article" date="2019" name="Appl. Microbiol. Biotechnol.">
        <title>Genome sequence of Isaria javanica and comparative genome analysis insights into family S53 peptidase evolution in fungal entomopathogens.</title>
        <authorList>
            <person name="Lin R."/>
            <person name="Zhang X."/>
            <person name="Xin B."/>
            <person name="Zou M."/>
            <person name="Gao Y."/>
            <person name="Qin F."/>
            <person name="Hu Q."/>
            <person name="Xie B."/>
            <person name="Cheng X."/>
        </authorList>
    </citation>
    <scope>NUCLEOTIDE SEQUENCE [LARGE SCALE GENOMIC DNA]</scope>
    <source>
        <strain evidence="2 3">IJ1G</strain>
    </source>
</reference>
<evidence type="ECO:0000313" key="2">
    <source>
        <dbReference type="EMBL" id="TQV90073.1"/>
    </source>
</evidence>
<comment type="caution">
    <text evidence="2">The sequence shown here is derived from an EMBL/GenBank/DDBJ whole genome shotgun (WGS) entry which is preliminary data.</text>
</comment>